<reference evidence="4" key="1">
    <citation type="submission" date="2016-01" db="EMBL/GenBank/DDBJ databases">
        <title>Draft genome of Chromobacterium sp. F49.</title>
        <authorList>
            <person name="Hong K.W."/>
        </authorList>
    </citation>
    <scope>NUCLEOTIDE SEQUENCE [LARGE SCALE GENOMIC DNA]</scope>
    <source>
        <strain evidence="4">M40</strain>
    </source>
</reference>
<dbReference type="GO" id="GO:0005737">
    <property type="term" value="C:cytoplasm"/>
    <property type="evidence" value="ECO:0007669"/>
    <property type="project" value="TreeGrafter"/>
</dbReference>
<accession>A0A161RWV0</accession>
<keyword evidence="3" id="KW-0378">Hydrolase</keyword>
<evidence type="ECO:0000256" key="1">
    <source>
        <dbReference type="SAM" id="MobiDB-lite"/>
    </source>
</evidence>
<name>A0A161RWV0_9MICO</name>
<evidence type="ECO:0000313" key="4">
    <source>
        <dbReference type="Proteomes" id="UP000076612"/>
    </source>
</evidence>
<dbReference type="EMBL" id="LQQR01000025">
    <property type="protein sequence ID" value="KZE17864.1"/>
    <property type="molecule type" value="Genomic_DNA"/>
</dbReference>
<feature type="region of interest" description="Disordered" evidence="1">
    <location>
        <begin position="279"/>
        <end position="351"/>
    </location>
</feature>
<protein>
    <submittedName>
        <fullName evidence="3">HAD-IIA family hydrolase</fullName>
    </submittedName>
    <submittedName>
        <fullName evidence="2">Sugar phosphatase</fullName>
    </submittedName>
</protein>
<dbReference type="SUPFAM" id="SSF56784">
    <property type="entry name" value="HAD-like"/>
    <property type="match status" value="1"/>
</dbReference>
<dbReference type="RefSeq" id="WP_063250341.1">
    <property type="nucleotide sequence ID" value="NZ_CP065682.1"/>
</dbReference>
<evidence type="ECO:0000313" key="2">
    <source>
        <dbReference type="EMBL" id="KZE17864.1"/>
    </source>
</evidence>
<evidence type="ECO:0000313" key="3">
    <source>
        <dbReference type="EMBL" id="QPS33156.1"/>
    </source>
</evidence>
<dbReference type="InterPro" id="IPR023214">
    <property type="entry name" value="HAD_sf"/>
</dbReference>
<dbReference type="AlphaFoldDB" id="A0A161RWV0"/>
<sequence length="397" mass="41302">MTPGAEQARDLGVPAGTPIDGVLFDLDGVVYHGPDAIPGAVEGIAGLHDRGIPVGYVTNNATRTAEVVADHISNLGIPTEPNEVITSSQVLAARLGEEYGTGAKILLIGTTGLSTALTEAGLTIVDSLADEPVALAQGLDPHIDYAGIVRAAEAIATGLDWWATNPDYSMVGRASRVPGNGAFVDMLARLTDRQPRIVGKPSPDVMTHAGQRLGARRPLMVGDRLDTDIEGGNRAGFDTALVLTGVHDLHDALTADPIRRPTFILPTLADLPRVLDAATSRPVGSTAPDNGRKTEAKTQNRPIDHHSSTANGDGGSVQAATMRFSGHPAEENAPKSPADLGAATSKSRGTGGDWTLDLAEAVRTDPAAIEAALRLAWKAIDAGESIEPGNLPRRIDD</sequence>
<dbReference type="NCBIfam" id="TIGR01460">
    <property type="entry name" value="HAD-SF-IIA"/>
    <property type="match status" value="1"/>
</dbReference>
<gene>
    <name evidence="2" type="ORF">AVW13_13310</name>
    <name evidence="3" type="ORF">I6G59_14530</name>
</gene>
<dbReference type="GO" id="GO:0016791">
    <property type="term" value="F:phosphatase activity"/>
    <property type="evidence" value="ECO:0007669"/>
    <property type="project" value="TreeGrafter"/>
</dbReference>
<dbReference type="Proteomes" id="UP000594979">
    <property type="component" value="Chromosome"/>
</dbReference>
<organism evidence="2 4">
    <name type="scientific">Brevibacterium casei</name>
    <dbReference type="NCBI Taxonomy" id="33889"/>
    <lineage>
        <taxon>Bacteria</taxon>
        <taxon>Bacillati</taxon>
        <taxon>Actinomycetota</taxon>
        <taxon>Actinomycetes</taxon>
        <taxon>Micrococcales</taxon>
        <taxon>Brevibacteriaceae</taxon>
        <taxon>Brevibacterium</taxon>
    </lineage>
</organism>
<feature type="compositionally biased region" description="Basic and acidic residues" evidence="1">
    <location>
        <begin position="290"/>
        <end position="307"/>
    </location>
</feature>
<dbReference type="Pfam" id="PF13242">
    <property type="entry name" value="Hydrolase_like"/>
    <property type="match status" value="1"/>
</dbReference>
<dbReference type="STRING" id="33889.AVW13_13310"/>
<dbReference type="Proteomes" id="UP000076612">
    <property type="component" value="Unassembled WGS sequence"/>
</dbReference>
<dbReference type="PANTHER" id="PTHR19288">
    <property type="entry name" value="4-NITROPHENYLPHOSPHATASE-RELATED"/>
    <property type="match status" value="1"/>
</dbReference>
<dbReference type="InterPro" id="IPR036412">
    <property type="entry name" value="HAD-like_sf"/>
</dbReference>
<dbReference type="KEGG" id="bcau:I6G59_14530"/>
<reference evidence="2" key="2">
    <citation type="submission" date="2016-01" db="EMBL/GenBank/DDBJ databases">
        <authorList>
            <person name="Hong K.W."/>
        </authorList>
    </citation>
    <scope>NUCLEOTIDE SEQUENCE</scope>
    <source>
        <strain evidence="2">M40</strain>
    </source>
</reference>
<evidence type="ECO:0000313" key="5">
    <source>
        <dbReference type="Proteomes" id="UP000594979"/>
    </source>
</evidence>
<dbReference type="InterPro" id="IPR006357">
    <property type="entry name" value="HAD-SF_hydro_IIA"/>
</dbReference>
<dbReference type="Gene3D" id="3.40.50.1000">
    <property type="entry name" value="HAD superfamily/HAD-like"/>
    <property type="match status" value="2"/>
</dbReference>
<proteinExistence type="predicted"/>
<dbReference type="PANTHER" id="PTHR19288:SF95">
    <property type="entry name" value="D-GLYCEROL 3-PHOSPHATE PHOSPHATASE"/>
    <property type="match status" value="1"/>
</dbReference>
<reference evidence="3 5" key="3">
    <citation type="submission" date="2020-12" db="EMBL/GenBank/DDBJ databases">
        <title>FDA dAtabase for Regulatory Grade micrObial Sequences (FDA-ARGOS): Supporting development and validation of Infectious Disease Dx tests.</title>
        <authorList>
            <person name="Sproer C."/>
            <person name="Gronow S."/>
            <person name="Severitt S."/>
            <person name="Schroder I."/>
            <person name="Tallon L."/>
            <person name="Sadzewicz L."/>
            <person name="Zhao X."/>
            <person name="Boylan J."/>
            <person name="Ott S."/>
            <person name="Bowen H."/>
            <person name="Vavikolanu K."/>
            <person name="Mehta A."/>
            <person name="Aluvathingal J."/>
            <person name="Nadendla S."/>
            <person name="Lowell S."/>
            <person name="Myers T."/>
            <person name="Yan Y."/>
            <person name="Sichtig H."/>
        </authorList>
    </citation>
    <scope>NUCLEOTIDE SEQUENCE [LARGE SCALE GENOMIC DNA]</scope>
    <source>
        <strain evidence="3 5">FDAARGOS_902</strain>
    </source>
</reference>
<dbReference type="EMBL" id="CP065682">
    <property type="protein sequence ID" value="QPS33156.1"/>
    <property type="molecule type" value="Genomic_DNA"/>
</dbReference>
<dbReference type="Pfam" id="PF13344">
    <property type="entry name" value="Hydrolase_6"/>
    <property type="match status" value="1"/>
</dbReference>